<dbReference type="Pfam" id="PF07137">
    <property type="entry name" value="VDE"/>
    <property type="match status" value="1"/>
</dbReference>
<evidence type="ECO:0000259" key="2">
    <source>
        <dbReference type="Pfam" id="PF07137"/>
    </source>
</evidence>
<evidence type="ECO:0000256" key="1">
    <source>
        <dbReference type="SAM" id="MobiDB-lite"/>
    </source>
</evidence>
<dbReference type="InterPro" id="IPR012674">
    <property type="entry name" value="Calycin"/>
</dbReference>
<evidence type="ECO:0000313" key="3">
    <source>
        <dbReference type="EMBL" id="CAD8417133.1"/>
    </source>
</evidence>
<dbReference type="GO" id="GO:0046422">
    <property type="term" value="F:violaxanthin de-epoxidase activity"/>
    <property type="evidence" value="ECO:0007669"/>
    <property type="project" value="InterPro"/>
</dbReference>
<dbReference type="GO" id="GO:0010028">
    <property type="term" value="P:xanthophyll cycle"/>
    <property type="evidence" value="ECO:0007669"/>
    <property type="project" value="InterPro"/>
</dbReference>
<dbReference type="PANTHER" id="PTHR33970">
    <property type="entry name" value="VIOLAXANTHIN DE-EPOXIDASE, CHLOROPLASTIC-RELATED"/>
    <property type="match status" value="1"/>
</dbReference>
<feature type="compositionally biased region" description="Low complexity" evidence="1">
    <location>
        <begin position="16"/>
        <end position="28"/>
    </location>
</feature>
<dbReference type="InterPro" id="IPR044682">
    <property type="entry name" value="VDE"/>
</dbReference>
<accession>A0A7S0CB35</accession>
<name>A0A7S0CB35_9STRA</name>
<proteinExistence type="predicted"/>
<feature type="domain" description="VDE lipocalin" evidence="2">
    <location>
        <begin position="174"/>
        <end position="474"/>
    </location>
</feature>
<feature type="region of interest" description="Disordered" evidence="1">
    <location>
        <begin position="1"/>
        <end position="28"/>
    </location>
</feature>
<dbReference type="PANTHER" id="PTHR33970:SF1">
    <property type="entry name" value="VIOLAXANTHIN DE-EPOXIDASE, CHLOROPLASTIC"/>
    <property type="match status" value="1"/>
</dbReference>
<dbReference type="AlphaFoldDB" id="A0A7S0CB35"/>
<dbReference type="InterPro" id="IPR010788">
    <property type="entry name" value="VDE_dom"/>
</dbReference>
<dbReference type="Gene3D" id="2.40.128.20">
    <property type="match status" value="1"/>
</dbReference>
<gene>
    <name evidence="3" type="ORF">PINE0816_LOCUS13268</name>
</gene>
<organism evidence="3">
    <name type="scientific">Proboscia inermis</name>
    <dbReference type="NCBI Taxonomy" id="420281"/>
    <lineage>
        <taxon>Eukaryota</taxon>
        <taxon>Sar</taxon>
        <taxon>Stramenopiles</taxon>
        <taxon>Ochrophyta</taxon>
        <taxon>Bacillariophyta</taxon>
        <taxon>Coscinodiscophyceae</taxon>
        <taxon>Rhizosoleniophycidae</taxon>
        <taxon>Rhizosoleniales</taxon>
        <taxon>Rhizosoleniaceae</taxon>
        <taxon>Proboscia</taxon>
    </lineage>
</organism>
<dbReference type="SUPFAM" id="SSF50814">
    <property type="entry name" value="Lipocalins"/>
    <property type="match status" value="1"/>
</dbReference>
<sequence>MITRTILVGGDATKTNNSSSSSHSSKVNNHCSKQVMTTTSNGQNAARTLAVLVVLLTTSSYSNAFVVRSGECGNAVRILEDGCTSSRKRTLVPLSLSPALVDRRPSSLAMSSSTTFDFHPSNNVLEAAGKWISSTASVALISAALLFSPLCAGAEDELAAKYGSKGFDSSLVDQTCFVDKCSLQAKACLADDPSCRKGLTCTAKCMGEQSCITGCFARYGNEHLDNFLKCSIEDNDCIKIAILPGGSDEFGTEPKPPAPTVKNFAMNTMEGTWFKVVGFNPNYDCYACQRNTFSPPAAAQRSVLGNTFGDKLQVEVEFSMPRMLSDGSPPPPKNERETVKVNKDNLMVGSTSVGFNDYFTRETMVFDAENTKTKLTNLVLGKGDNQQSYSRTAHSEGDMFGLKFWENWFVIGENDPGQEEFKFVYYNGKTRQNTYEGAFVYSRTKELDTEGMKKVYKIASDAGMNPDNFCKIRNGCFNDEASPSQKEGGPFRGILASTKVSQLLGVEPVAAQEGRMLRKEQNALRNKKAEENRAWHQNVGDYFEDPHKHYELMDSLRQTMEWPDEVKQPAQTLEETHQ</sequence>
<reference evidence="3" key="1">
    <citation type="submission" date="2021-01" db="EMBL/GenBank/DDBJ databases">
        <authorList>
            <person name="Corre E."/>
            <person name="Pelletier E."/>
            <person name="Niang G."/>
            <person name="Scheremetjew M."/>
            <person name="Finn R."/>
            <person name="Kale V."/>
            <person name="Holt S."/>
            <person name="Cochrane G."/>
            <person name="Meng A."/>
            <person name="Brown T."/>
            <person name="Cohen L."/>
        </authorList>
    </citation>
    <scope>NUCLEOTIDE SEQUENCE</scope>
    <source>
        <strain evidence="3">CCAP1064/1</strain>
    </source>
</reference>
<protein>
    <recommendedName>
        <fullName evidence="2">VDE lipocalin domain-containing protein</fullName>
    </recommendedName>
</protein>
<dbReference type="EMBL" id="HBEL01028658">
    <property type="protein sequence ID" value="CAD8417133.1"/>
    <property type="molecule type" value="Transcribed_RNA"/>
</dbReference>